<evidence type="ECO:0000256" key="1">
    <source>
        <dbReference type="ARBA" id="ARBA00004651"/>
    </source>
</evidence>
<evidence type="ECO:0000313" key="9">
    <source>
        <dbReference type="EMBL" id="QTA78258.1"/>
    </source>
</evidence>
<reference evidence="9" key="1">
    <citation type="journal article" date="2021" name="Microb. Physiol.">
        <title>Proteogenomic Insights into the Physiology of Marine, Sulfate-Reducing, Filamentous Desulfonema limicola and Desulfonema magnum.</title>
        <authorList>
            <person name="Schnaars V."/>
            <person name="Wohlbrand L."/>
            <person name="Scheve S."/>
            <person name="Hinrichs C."/>
            <person name="Reinhardt R."/>
            <person name="Rabus R."/>
        </authorList>
    </citation>
    <scope>NUCLEOTIDE SEQUENCE</scope>
    <source>
        <strain evidence="9">5ac10</strain>
    </source>
</reference>
<dbReference type="PANTHER" id="PTHR21716:SF53">
    <property type="entry name" value="PERMEASE PERM-RELATED"/>
    <property type="match status" value="1"/>
</dbReference>
<gene>
    <name evidence="9" type="ORF">dnl_04780</name>
</gene>
<evidence type="ECO:0000256" key="4">
    <source>
        <dbReference type="ARBA" id="ARBA00022475"/>
    </source>
</evidence>
<name>A0A975B3T0_9BACT</name>
<organism evidence="9 10">
    <name type="scientific">Desulfonema limicola</name>
    <dbReference type="NCBI Taxonomy" id="45656"/>
    <lineage>
        <taxon>Bacteria</taxon>
        <taxon>Pseudomonadati</taxon>
        <taxon>Thermodesulfobacteriota</taxon>
        <taxon>Desulfobacteria</taxon>
        <taxon>Desulfobacterales</taxon>
        <taxon>Desulfococcaceae</taxon>
        <taxon>Desulfonema</taxon>
    </lineage>
</organism>
<comment type="similarity">
    <text evidence="2">Belongs to the autoinducer-2 exporter (AI-2E) (TC 2.A.86) family.</text>
</comment>
<feature type="transmembrane region" description="Helical" evidence="8">
    <location>
        <begin position="251"/>
        <end position="270"/>
    </location>
</feature>
<keyword evidence="5 8" id="KW-0812">Transmembrane</keyword>
<evidence type="ECO:0000256" key="5">
    <source>
        <dbReference type="ARBA" id="ARBA00022692"/>
    </source>
</evidence>
<dbReference type="EMBL" id="CP061799">
    <property type="protein sequence ID" value="QTA78258.1"/>
    <property type="molecule type" value="Genomic_DNA"/>
</dbReference>
<feature type="transmembrane region" description="Helical" evidence="8">
    <location>
        <begin position="147"/>
        <end position="177"/>
    </location>
</feature>
<comment type="subcellular location">
    <subcellularLocation>
        <location evidence="1">Cell membrane</location>
        <topology evidence="1">Multi-pass membrane protein</topology>
    </subcellularLocation>
</comment>
<dbReference type="InterPro" id="IPR002549">
    <property type="entry name" value="AI-2E-like"/>
</dbReference>
<sequence>MINVFRIWLKKYFSDPQVVILGFLILLGFVMIFTLGNMLAPVIVSIIAAYLLEGMVAILEKFKLPRMAAVLVVFILFMACLLVLIIWLLPMLSRQIGQLVQDFPAMIANGQKELMLLPEKYPDFISRDQIRQIIDYLTTEFTRMGQYIISISLASVKGIITFLVYIILVPLMIFFFLKDKVLILEWCKGFLPDERKLATDVWYEVNHQIGNYVRGKIWEILIVWAVSYLTFILLKLPFAMLLSLFVGLSVLIPYLGATIMFLPVGLIAFLEWGWGAPLAYTMIALGIIQALDGNLLVPLLLSGVVNLHPIAIIVAVLVFGGLWGMLGLFFAIPLATFFHAVIKAWQSTSRDEKPGELLSETWSD</sequence>
<evidence type="ECO:0000256" key="2">
    <source>
        <dbReference type="ARBA" id="ARBA00009773"/>
    </source>
</evidence>
<feature type="transmembrane region" description="Helical" evidence="8">
    <location>
        <begin position="221"/>
        <end position="245"/>
    </location>
</feature>
<evidence type="ECO:0000256" key="7">
    <source>
        <dbReference type="ARBA" id="ARBA00023136"/>
    </source>
</evidence>
<dbReference type="Pfam" id="PF01594">
    <property type="entry name" value="AI-2E_transport"/>
    <property type="match status" value="1"/>
</dbReference>
<keyword evidence="7 8" id="KW-0472">Membrane</keyword>
<dbReference type="AlphaFoldDB" id="A0A975B3T0"/>
<evidence type="ECO:0000256" key="8">
    <source>
        <dbReference type="SAM" id="Phobius"/>
    </source>
</evidence>
<dbReference type="Proteomes" id="UP000663720">
    <property type="component" value="Chromosome"/>
</dbReference>
<dbReference type="PANTHER" id="PTHR21716">
    <property type="entry name" value="TRANSMEMBRANE PROTEIN"/>
    <property type="match status" value="1"/>
</dbReference>
<dbReference type="GO" id="GO:0005886">
    <property type="term" value="C:plasma membrane"/>
    <property type="evidence" value="ECO:0007669"/>
    <property type="project" value="UniProtKB-SubCell"/>
</dbReference>
<proteinExistence type="inferred from homology"/>
<keyword evidence="4" id="KW-1003">Cell membrane</keyword>
<feature type="transmembrane region" description="Helical" evidence="8">
    <location>
        <begin position="68"/>
        <end position="89"/>
    </location>
</feature>
<accession>A0A975B3T0</accession>
<protein>
    <submittedName>
        <fullName evidence="9">Transmembrane protein, TqsA-like</fullName>
    </submittedName>
</protein>
<feature type="transmembrane region" description="Helical" evidence="8">
    <location>
        <begin position="282"/>
        <end position="304"/>
    </location>
</feature>
<keyword evidence="10" id="KW-1185">Reference proteome</keyword>
<feature type="transmembrane region" description="Helical" evidence="8">
    <location>
        <begin position="310"/>
        <end position="342"/>
    </location>
</feature>
<evidence type="ECO:0000256" key="6">
    <source>
        <dbReference type="ARBA" id="ARBA00022989"/>
    </source>
</evidence>
<dbReference type="GO" id="GO:0055085">
    <property type="term" value="P:transmembrane transport"/>
    <property type="evidence" value="ECO:0007669"/>
    <property type="project" value="TreeGrafter"/>
</dbReference>
<feature type="transmembrane region" description="Helical" evidence="8">
    <location>
        <begin position="12"/>
        <end position="33"/>
    </location>
</feature>
<evidence type="ECO:0000313" key="10">
    <source>
        <dbReference type="Proteomes" id="UP000663720"/>
    </source>
</evidence>
<keyword evidence="3" id="KW-0813">Transport</keyword>
<dbReference type="RefSeq" id="WP_207690143.1">
    <property type="nucleotide sequence ID" value="NZ_CP061799.1"/>
</dbReference>
<evidence type="ECO:0000256" key="3">
    <source>
        <dbReference type="ARBA" id="ARBA00022448"/>
    </source>
</evidence>
<keyword evidence="6 8" id="KW-1133">Transmembrane helix</keyword>
<dbReference type="KEGG" id="dli:dnl_04780"/>